<dbReference type="InterPro" id="IPR045584">
    <property type="entry name" value="Pilin-like"/>
</dbReference>
<sequence length="135" mass="14874">MQQQNQNAIVRRARRRRRRAGMTLVEIMIVVIIMALIATAVGIAVLPQLERTRVNSTRSDAQSVQSAAVLFLSQEPGADCPTVADLVEAGVLDRTRRTTDAWDRDFTIECEGTDIYVVSAGSDGQMGTEDDIRPQ</sequence>
<evidence type="ECO:0000256" key="1">
    <source>
        <dbReference type="SAM" id="Phobius"/>
    </source>
</evidence>
<protein>
    <submittedName>
        <fullName evidence="2">General secretion pathway protein G</fullName>
    </submittedName>
</protein>
<reference evidence="2 3" key="1">
    <citation type="submission" date="2015-03" db="EMBL/GenBank/DDBJ databases">
        <title>Genome assembly of Sandaracinus amylolyticus DSM 53668.</title>
        <authorList>
            <person name="Sharma G."/>
            <person name="Subramanian S."/>
        </authorList>
    </citation>
    <scope>NUCLEOTIDE SEQUENCE [LARGE SCALE GENOMIC DNA]</scope>
    <source>
        <strain evidence="2 3">DSM 53668</strain>
    </source>
</reference>
<keyword evidence="1" id="KW-0472">Membrane</keyword>
<dbReference type="Proteomes" id="UP000034883">
    <property type="component" value="Chromosome"/>
</dbReference>
<dbReference type="AlphaFoldDB" id="A0A0F6VZX9"/>
<keyword evidence="1" id="KW-0812">Transmembrane</keyword>
<proteinExistence type="predicted"/>
<dbReference type="EMBL" id="CP011125">
    <property type="protein sequence ID" value="AKF03917.1"/>
    <property type="molecule type" value="Genomic_DNA"/>
</dbReference>
<dbReference type="NCBIfam" id="TIGR02532">
    <property type="entry name" value="IV_pilin_GFxxxE"/>
    <property type="match status" value="1"/>
</dbReference>
<dbReference type="Gene3D" id="3.30.700.10">
    <property type="entry name" value="Glycoprotein, Type 4 Pilin"/>
    <property type="match status" value="1"/>
</dbReference>
<dbReference type="RefSeq" id="WP_053231324.1">
    <property type="nucleotide sequence ID" value="NZ_CP011125.1"/>
</dbReference>
<dbReference type="KEGG" id="samy:DB32_001066"/>
<feature type="transmembrane region" description="Helical" evidence="1">
    <location>
        <begin position="21"/>
        <end position="46"/>
    </location>
</feature>
<keyword evidence="3" id="KW-1185">Reference proteome</keyword>
<dbReference type="STRING" id="927083.DB32_001066"/>
<dbReference type="SUPFAM" id="SSF54523">
    <property type="entry name" value="Pili subunits"/>
    <property type="match status" value="1"/>
</dbReference>
<keyword evidence="1" id="KW-1133">Transmembrane helix</keyword>
<organism evidence="2 3">
    <name type="scientific">Sandaracinus amylolyticus</name>
    <dbReference type="NCBI Taxonomy" id="927083"/>
    <lineage>
        <taxon>Bacteria</taxon>
        <taxon>Pseudomonadati</taxon>
        <taxon>Myxococcota</taxon>
        <taxon>Polyangia</taxon>
        <taxon>Polyangiales</taxon>
        <taxon>Sandaracinaceae</taxon>
        <taxon>Sandaracinus</taxon>
    </lineage>
</organism>
<dbReference type="Pfam" id="PF07963">
    <property type="entry name" value="N_methyl"/>
    <property type="match status" value="1"/>
</dbReference>
<evidence type="ECO:0000313" key="2">
    <source>
        <dbReference type="EMBL" id="AKF03917.1"/>
    </source>
</evidence>
<dbReference type="PROSITE" id="PS00409">
    <property type="entry name" value="PROKAR_NTER_METHYL"/>
    <property type="match status" value="1"/>
</dbReference>
<dbReference type="InterPro" id="IPR012902">
    <property type="entry name" value="N_methyl_site"/>
</dbReference>
<evidence type="ECO:0000313" key="3">
    <source>
        <dbReference type="Proteomes" id="UP000034883"/>
    </source>
</evidence>
<name>A0A0F6VZX9_9BACT</name>
<gene>
    <name evidence="2" type="ORF">DB32_001066</name>
</gene>
<accession>A0A0F6VZX9</accession>
<dbReference type="OrthoDB" id="9795612at2"/>